<dbReference type="Proteomes" id="UP000762676">
    <property type="component" value="Unassembled WGS sequence"/>
</dbReference>
<evidence type="ECO:0000313" key="1">
    <source>
        <dbReference type="EMBL" id="GFR79214.1"/>
    </source>
</evidence>
<feature type="non-terminal residue" evidence="1">
    <location>
        <position position="56"/>
    </location>
</feature>
<evidence type="ECO:0000313" key="2">
    <source>
        <dbReference type="Proteomes" id="UP000762676"/>
    </source>
</evidence>
<comment type="caution">
    <text evidence="1">The sequence shown here is derived from an EMBL/GenBank/DDBJ whole genome shotgun (WGS) entry which is preliminary data.</text>
</comment>
<accession>A0AAV4G141</accession>
<gene>
    <name evidence="1" type="ORF">ElyMa_005868100</name>
</gene>
<name>A0AAV4G141_9GAST</name>
<dbReference type="AlphaFoldDB" id="A0AAV4G141"/>
<protein>
    <submittedName>
        <fullName evidence="1">Uncharacterized protein</fullName>
    </submittedName>
</protein>
<sequence>MQIGTSRKKVKILDTSIVTDEGDSFCLGWSSVARETGEAIADEAKDKLEEVAGDEG</sequence>
<keyword evidence="2" id="KW-1185">Reference proteome</keyword>
<reference evidence="1 2" key="1">
    <citation type="journal article" date="2021" name="Elife">
        <title>Chloroplast acquisition without the gene transfer in kleptoplastic sea slugs, Plakobranchus ocellatus.</title>
        <authorList>
            <person name="Maeda T."/>
            <person name="Takahashi S."/>
            <person name="Yoshida T."/>
            <person name="Shimamura S."/>
            <person name="Takaki Y."/>
            <person name="Nagai Y."/>
            <person name="Toyoda A."/>
            <person name="Suzuki Y."/>
            <person name="Arimoto A."/>
            <person name="Ishii H."/>
            <person name="Satoh N."/>
            <person name="Nishiyama T."/>
            <person name="Hasebe M."/>
            <person name="Maruyama T."/>
            <person name="Minagawa J."/>
            <person name="Obokata J."/>
            <person name="Shigenobu S."/>
        </authorList>
    </citation>
    <scope>NUCLEOTIDE SEQUENCE [LARGE SCALE GENOMIC DNA]</scope>
</reference>
<dbReference type="EMBL" id="BMAT01011795">
    <property type="protein sequence ID" value="GFR79214.1"/>
    <property type="molecule type" value="Genomic_DNA"/>
</dbReference>
<organism evidence="1 2">
    <name type="scientific">Elysia marginata</name>
    <dbReference type="NCBI Taxonomy" id="1093978"/>
    <lineage>
        <taxon>Eukaryota</taxon>
        <taxon>Metazoa</taxon>
        <taxon>Spiralia</taxon>
        <taxon>Lophotrochozoa</taxon>
        <taxon>Mollusca</taxon>
        <taxon>Gastropoda</taxon>
        <taxon>Heterobranchia</taxon>
        <taxon>Euthyneura</taxon>
        <taxon>Panpulmonata</taxon>
        <taxon>Sacoglossa</taxon>
        <taxon>Placobranchoidea</taxon>
        <taxon>Plakobranchidae</taxon>
        <taxon>Elysia</taxon>
    </lineage>
</organism>
<proteinExistence type="predicted"/>